<reference evidence="1 2" key="1">
    <citation type="submission" date="2023-07" db="EMBL/GenBank/DDBJ databases">
        <authorList>
            <person name="Peeters C."/>
        </authorList>
    </citation>
    <scope>NUCLEOTIDE SEQUENCE [LARGE SCALE GENOMIC DNA]</scope>
    <source>
        <strain evidence="1 2">LMG 18101</strain>
    </source>
</reference>
<protein>
    <submittedName>
        <fullName evidence="1">Uncharacterized protein</fullName>
    </submittedName>
</protein>
<organism evidence="1 2">
    <name type="scientific">Ralstonia flaminis</name>
    <dbReference type="NCBI Taxonomy" id="3058597"/>
    <lineage>
        <taxon>Bacteria</taxon>
        <taxon>Pseudomonadati</taxon>
        <taxon>Pseudomonadota</taxon>
        <taxon>Betaproteobacteria</taxon>
        <taxon>Burkholderiales</taxon>
        <taxon>Burkholderiaceae</taxon>
        <taxon>Ralstonia</taxon>
    </lineage>
</organism>
<sequence length="173" mass="19262">MIESNDHRTFIIFGGAIPNGSATAAGCLAKINLTKHETPNYFEGNLSPTNNKISNTDESDIESKLGGLYILKNKIQVGGIDTSGICADGIDFHGNYNELKTEDKQYTNTFTYFLDLINQDVINSAKEQRKSKAIQELEPFILNKPKNCNDDAQCKEIFGSAKRNYMELINSQK</sequence>
<dbReference type="EMBL" id="CATZLL010000001">
    <property type="protein sequence ID" value="CAJ0806080.1"/>
    <property type="molecule type" value="Genomic_DNA"/>
</dbReference>
<proteinExistence type="predicted"/>
<dbReference type="Proteomes" id="UP001189757">
    <property type="component" value="Unassembled WGS sequence"/>
</dbReference>
<evidence type="ECO:0000313" key="1">
    <source>
        <dbReference type="EMBL" id="CAJ0806080.1"/>
    </source>
</evidence>
<gene>
    <name evidence="1" type="ORF">LMG18101_00002</name>
</gene>
<comment type="caution">
    <text evidence="1">The sequence shown here is derived from an EMBL/GenBank/DDBJ whole genome shotgun (WGS) entry which is preliminary data.</text>
</comment>
<name>A0ABM9JWT1_9RALS</name>
<accession>A0ABM9JWT1</accession>
<evidence type="ECO:0000313" key="2">
    <source>
        <dbReference type="Proteomes" id="UP001189757"/>
    </source>
</evidence>
<keyword evidence="2" id="KW-1185">Reference proteome</keyword>